<dbReference type="InterPro" id="IPR053159">
    <property type="entry name" value="Hybrid_Histidine_Kinase"/>
</dbReference>
<dbReference type="InterPro" id="IPR041664">
    <property type="entry name" value="AAA_16"/>
</dbReference>
<feature type="non-terminal residue" evidence="3">
    <location>
        <position position="1123"/>
    </location>
</feature>
<reference evidence="3" key="1">
    <citation type="journal article" date="2015" name="ISME J.">
        <title>Draft Genome Sequence of Streptomyces incarnatus NRRL8089, which Produces the Nucleoside Antibiotic Sinefungin.</title>
        <authorList>
            <person name="Oshima K."/>
            <person name="Hattori M."/>
            <person name="Shimizu H."/>
            <person name="Fukuda K."/>
            <person name="Nemoto M."/>
            <person name="Inagaki K."/>
            <person name="Tamura T."/>
        </authorList>
    </citation>
    <scope>NUCLEOTIDE SEQUENCE</scope>
    <source>
        <strain evidence="3">FACHB-1375</strain>
    </source>
</reference>
<feature type="transmembrane region" description="Helical" evidence="1">
    <location>
        <begin position="845"/>
        <end position="863"/>
    </location>
</feature>
<dbReference type="AlphaFoldDB" id="A0A926VQ07"/>
<keyword evidence="1" id="KW-1133">Transmembrane helix</keyword>
<dbReference type="EMBL" id="JACJPW010000223">
    <property type="protein sequence ID" value="MBD2186509.1"/>
    <property type="molecule type" value="Genomic_DNA"/>
</dbReference>
<feature type="transmembrane region" description="Helical" evidence="1">
    <location>
        <begin position="875"/>
        <end position="902"/>
    </location>
</feature>
<dbReference type="Gene3D" id="3.30.450.40">
    <property type="match status" value="1"/>
</dbReference>
<dbReference type="Pfam" id="PF13191">
    <property type="entry name" value="AAA_16"/>
    <property type="match status" value="1"/>
</dbReference>
<keyword evidence="4" id="KW-1185">Reference proteome</keyword>
<keyword evidence="1" id="KW-0812">Transmembrane</keyword>
<evidence type="ECO:0000256" key="1">
    <source>
        <dbReference type="SAM" id="Phobius"/>
    </source>
</evidence>
<dbReference type="InterPro" id="IPR027417">
    <property type="entry name" value="P-loop_NTPase"/>
</dbReference>
<evidence type="ECO:0000313" key="3">
    <source>
        <dbReference type="EMBL" id="MBD2186509.1"/>
    </source>
</evidence>
<sequence length="1123" mass="125800">LEQCWQQLRTKGQIEAFPIAQRDLCDRFIIPDKLYGRDTEVQPLLEAFERVSQGATEMMLVAGFSGIGKTAVVNEVHKPIVRQRGYFIKGKYDQFQRNIPFSAFVQAFRDLMGQLLTESDVQIQQWKHKILEAVGENGQVIIEVIPELENIISPQPPAVELSGTAAENRFNLLFQKFIQVFTTADHPLAIFLDDLQWADSASLQLMKVLMNDNGYLLMLGAYRDNEVSPAHPFILTVEELKKAGANVHTITLKPLAVEHTNHLIADTLHCSPELAFPLTQLVDRKTKGNPFFTTQFLKALHEDRYITFNGDRCYWECDITQINALALTDDVVEFMALQLQKLPEKTQQVLKLAACVGNQFDLATLAIISEQSLTETATALWKALQEGFILPNSQVYKFFQSEESKQFDREKQVNPAYRFLHDRVQQAAYSLIDPDRKQLTHLTIGQLLQTKLSATEQEEKLFDIVGHLNLGRELLTDRAERQALAQGNLNAAQKAKSATAYVAARNFVQTGLSLLTSHSWQDRYDLSLQLHVLAAEVAYLVGDLEDMECQSRLVLDAAKTVLDKVEIYAIQINARAAQNQMAEAISVGSNALAQLGVEFSPEANQATSEKALQDLALQLENRVIEDLVHLPIMTDPHIIAAMKLMAILFVPIKVLNPVLLPLLCAKMVGLSVQFGNSSVSAIGYTNYGLVLINFGDVDRGYRFGKVALDLLDRFHSSENRAMVLLFFGALIQHRRQSLQSTVPLLKEGYLLHIETGGLLYAGYSINNCLYNQFFSGFCLTDLDLESKKYVAVLTQMKQDNPLIYTKIKQQTINNLIVITDRPDILVGDVYDETVIFPQYIRDNELMALAWACICKLMLAYLFGHYDRGLTYIDTAYPYLGSIAGFIQIPIFYFYAGLTYLTVAATKSNSERSHALTLAEQQQAALSEWARSAPMNHQHKMDLLEAEKCRVLGKLCEAGDFYDRAIAGAKDNGFVQEEALANELAARFYLDRGKEKFAQLYMQEAYYCYARWGAKAKVADLEKRYPQLLAPILQQNRSVVSTHETIVPLGTVTSISAATSSSTSISDTLDLKAILKASQTISGEIELSKLLSSLLSIVIENAGADKCVLMLWQDDRLLIQGAIT</sequence>
<reference evidence="3" key="2">
    <citation type="submission" date="2020-08" db="EMBL/GenBank/DDBJ databases">
        <authorList>
            <person name="Chen M."/>
            <person name="Teng W."/>
            <person name="Zhao L."/>
            <person name="Hu C."/>
            <person name="Zhou Y."/>
            <person name="Han B."/>
            <person name="Song L."/>
            <person name="Shu W."/>
        </authorList>
    </citation>
    <scope>NUCLEOTIDE SEQUENCE</scope>
    <source>
        <strain evidence="3">FACHB-1375</strain>
    </source>
</reference>
<accession>A0A926VQ07</accession>
<proteinExistence type="predicted"/>
<dbReference type="PANTHER" id="PTHR43642:SF1">
    <property type="entry name" value="HYBRID SIGNAL TRANSDUCTION HISTIDINE KINASE G"/>
    <property type="match status" value="1"/>
</dbReference>
<dbReference type="RefSeq" id="WP_190475914.1">
    <property type="nucleotide sequence ID" value="NZ_JACJPW010000223.1"/>
</dbReference>
<dbReference type="Gene3D" id="3.40.50.300">
    <property type="entry name" value="P-loop containing nucleotide triphosphate hydrolases"/>
    <property type="match status" value="1"/>
</dbReference>
<feature type="domain" description="Orc1-like AAA ATPase" evidence="2">
    <location>
        <begin position="33"/>
        <end position="212"/>
    </location>
</feature>
<name>A0A926VQ07_9CYAN</name>
<evidence type="ECO:0000313" key="4">
    <source>
        <dbReference type="Proteomes" id="UP000641646"/>
    </source>
</evidence>
<keyword evidence="1" id="KW-0472">Membrane</keyword>
<dbReference type="Proteomes" id="UP000641646">
    <property type="component" value="Unassembled WGS sequence"/>
</dbReference>
<feature type="non-terminal residue" evidence="3">
    <location>
        <position position="1"/>
    </location>
</feature>
<evidence type="ECO:0000259" key="2">
    <source>
        <dbReference type="Pfam" id="PF13191"/>
    </source>
</evidence>
<gene>
    <name evidence="3" type="ORF">H6G03_36595</name>
</gene>
<organism evidence="3 4">
    <name type="scientific">Aerosakkonema funiforme FACHB-1375</name>
    <dbReference type="NCBI Taxonomy" id="2949571"/>
    <lineage>
        <taxon>Bacteria</taxon>
        <taxon>Bacillati</taxon>
        <taxon>Cyanobacteriota</taxon>
        <taxon>Cyanophyceae</taxon>
        <taxon>Oscillatoriophycideae</taxon>
        <taxon>Aerosakkonematales</taxon>
        <taxon>Aerosakkonemataceae</taxon>
        <taxon>Aerosakkonema</taxon>
    </lineage>
</organism>
<dbReference type="SUPFAM" id="SSF52540">
    <property type="entry name" value="P-loop containing nucleoside triphosphate hydrolases"/>
    <property type="match status" value="1"/>
</dbReference>
<dbReference type="PANTHER" id="PTHR43642">
    <property type="entry name" value="HYBRID SIGNAL TRANSDUCTION HISTIDINE KINASE G"/>
    <property type="match status" value="1"/>
</dbReference>
<protein>
    <submittedName>
        <fullName evidence="3">AAA family ATPase</fullName>
    </submittedName>
</protein>
<comment type="caution">
    <text evidence="3">The sequence shown here is derived from an EMBL/GenBank/DDBJ whole genome shotgun (WGS) entry which is preliminary data.</text>
</comment>
<dbReference type="InterPro" id="IPR029016">
    <property type="entry name" value="GAF-like_dom_sf"/>
</dbReference>